<dbReference type="Pfam" id="PF00534">
    <property type="entry name" value="Glycos_transf_1"/>
    <property type="match status" value="1"/>
</dbReference>
<dbReference type="Gene3D" id="3.40.50.2000">
    <property type="entry name" value="Glycogen Phosphorylase B"/>
    <property type="match status" value="1"/>
</dbReference>
<dbReference type="GO" id="GO:0016757">
    <property type="term" value="F:glycosyltransferase activity"/>
    <property type="evidence" value="ECO:0007669"/>
    <property type="project" value="InterPro"/>
</dbReference>
<proteinExistence type="predicted"/>
<evidence type="ECO:0000313" key="3">
    <source>
        <dbReference type="EMBL" id="EPC60362.1"/>
    </source>
</evidence>
<feature type="domain" description="Glycosyl transferase family 1" evidence="2">
    <location>
        <begin position="169"/>
        <end position="327"/>
    </location>
</feature>
<dbReference type="CDD" id="cd03801">
    <property type="entry name" value="GT4_PimA-like"/>
    <property type="match status" value="1"/>
</dbReference>
<reference evidence="3 4" key="1">
    <citation type="journal article" date="2013" name="PLoS ONE">
        <title>Lactobacillus paracasei comparative genomics: towards species pan-genome definition and exploitation of diversity.</title>
        <authorList>
            <person name="Smokvina T."/>
            <person name="Wels M."/>
            <person name="Polka J."/>
            <person name="Chervaux C."/>
            <person name="Brisse S."/>
            <person name="Boekhorst J."/>
            <person name="van Hylckama Vlieg J.E."/>
            <person name="Siezen R.J."/>
        </authorList>
    </citation>
    <scope>NUCLEOTIDE SEQUENCE [LARGE SCALE GENOMIC DNA]</scope>
    <source>
        <strain evidence="3 4">Lpp14</strain>
    </source>
</reference>
<dbReference type="EMBL" id="ANJZ01000260">
    <property type="protein sequence ID" value="EPC60362.1"/>
    <property type="molecule type" value="Genomic_DNA"/>
</dbReference>
<evidence type="ECO:0000256" key="1">
    <source>
        <dbReference type="ARBA" id="ARBA00022679"/>
    </source>
</evidence>
<dbReference type="InterPro" id="IPR001296">
    <property type="entry name" value="Glyco_trans_1"/>
</dbReference>
<evidence type="ECO:0000313" key="4">
    <source>
        <dbReference type="Proteomes" id="UP000014264"/>
    </source>
</evidence>
<dbReference type="Proteomes" id="UP000014264">
    <property type="component" value="Unassembled WGS sequence"/>
</dbReference>
<dbReference type="SUPFAM" id="SSF53756">
    <property type="entry name" value="UDP-Glycosyltransferase/glycogen phosphorylase"/>
    <property type="match status" value="1"/>
</dbReference>
<dbReference type="AlphaFoldDB" id="A0A829GMY0"/>
<sequence>MRINFILPPLGESGGTKVIFRYAEELRLRGHSVYVYLPVTGLGLHRYSNVLLNWLHNAYSFLKGLLEIVKNPNKGHYILRGISLFVRDADVTIATAWPTAYVVQKLSSSKGKKFYFIQDFEIWDNRQRGLQSYKLPLKKIVISEWINDQLKENLDIGPFPVVHNGLDSPEQKEVSAKKDPYSILMLNHRLSKKGVKYGLEAFRLAKREEPKIHLTMFGMNDSSNLPRDLDIRYFQNPSILLLQQLYQEAAIFIFPSIEEGWGLTPLEAMSYGNVVIGSDVGFAKEIGLNGENMLISSPRDSKSMAANMVKVIRNESFRELISEQAKKTTRALDWEKSAELFEKIIVHS</sequence>
<gene>
    <name evidence="3" type="ORF">Lpp14_11190</name>
</gene>
<dbReference type="Gene3D" id="3.40.50.11090">
    <property type="match status" value="1"/>
</dbReference>
<dbReference type="PANTHER" id="PTHR46401">
    <property type="entry name" value="GLYCOSYLTRANSFERASE WBBK-RELATED"/>
    <property type="match status" value="1"/>
</dbReference>
<organism evidence="3 4">
    <name type="scientific">Lacticaseibacillus paracasei subsp. paracasei Lpp14</name>
    <dbReference type="NCBI Taxonomy" id="1256204"/>
    <lineage>
        <taxon>Bacteria</taxon>
        <taxon>Bacillati</taxon>
        <taxon>Bacillota</taxon>
        <taxon>Bacilli</taxon>
        <taxon>Lactobacillales</taxon>
        <taxon>Lactobacillaceae</taxon>
        <taxon>Lacticaseibacillus</taxon>
    </lineage>
</organism>
<keyword evidence="1 3" id="KW-0808">Transferase</keyword>
<accession>A0A829GMY0</accession>
<evidence type="ECO:0000259" key="2">
    <source>
        <dbReference type="Pfam" id="PF00534"/>
    </source>
</evidence>
<comment type="caution">
    <text evidence="3">The sequence shown here is derived from an EMBL/GenBank/DDBJ whole genome shotgun (WGS) entry which is preliminary data.</text>
</comment>
<name>A0A829GMY0_LACPA</name>
<dbReference type="PANTHER" id="PTHR46401:SF2">
    <property type="entry name" value="GLYCOSYLTRANSFERASE WBBK-RELATED"/>
    <property type="match status" value="1"/>
</dbReference>
<protein>
    <submittedName>
        <fullName evidence="3">Group 1 glycosyl transferase</fullName>
    </submittedName>
</protein>